<dbReference type="PANTHER" id="PTHR34001:SF3">
    <property type="entry name" value="BLL7405 PROTEIN"/>
    <property type="match status" value="1"/>
</dbReference>
<comment type="caution">
    <text evidence="8">The sequence shown here is derived from an EMBL/GenBank/DDBJ whole genome shotgun (WGS) entry which is preliminary data.</text>
</comment>
<dbReference type="Pfam" id="PF13505">
    <property type="entry name" value="OMP_b-brl"/>
    <property type="match status" value="1"/>
</dbReference>
<proteinExistence type="inferred from homology"/>
<evidence type="ECO:0000256" key="6">
    <source>
        <dbReference type="SAM" id="SignalP"/>
    </source>
</evidence>
<dbReference type="Proteomes" id="UP001073227">
    <property type="component" value="Unassembled WGS sequence"/>
</dbReference>
<evidence type="ECO:0000256" key="3">
    <source>
        <dbReference type="ARBA" id="ARBA00023136"/>
    </source>
</evidence>
<feature type="chain" id="PRO_5045917286" evidence="6">
    <location>
        <begin position="19"/>
        <end position="257"/>
    </location>
</feature>
<dbReference type="Gene3D" id="2.40.160.20">
    <property type="match status" value="1"/>
</dbReference>
<keyword evidence="4" id="KW-0998">Cell outer membrane</keyword>
<feature type="signal peptide" evidence="6">
    <location>
        <begin position="1"/>
        <end position="18"/>
    </location>
</feature>
<reference evidence="8" key="1">
    <citation type="submission" date="2022-10" db="EMBL/GenBank/DDBJ databases">
        <title>Hoeflea sp. G2-23, isolated from marine algae.</title>
        <authorList>
            <person name="Kristyanto S."/>
            <person name="Kim J.M."/>
            <person name="Jeon C.O."/>
        </authorList>
    </citation>
    <scope>NUCLEOTIDE SEQUENCE</scope>
    <source>
        <strain evidence="8">G2-23</strain>
    </source>
</reference>
<evidence type="ECO:0000256" key="5">
    <source>
        <dbReference type="ARBA" id="ARBA00038306"/>
    </source>
</evidence>
<dbReference type="RefSeq" id="WP_267654891.1">
    <property type="nucleotide sequence ID" value="NZ_JAOVZR010000001.1"/>
</dbReference>
<sequence length="257" mass="27209">MVRYLTILGLLASTPALAGDLSSPAQISSVDWTGAYAGAFIGTISGDGKATRGAYQGALLTLDVQNGLFPDSIKNMKGRLSGGLSAGYNQQFGRFVGGVEADVSFADINIRSDFSRVDPNPNPPFTGLDTNTSYQTEFGTFATARLRGGITVDRTMVFASAGLAVGKVTNRFTLDLPGLGYSSPGWSADATKLGYAIGVGIEHRLTDRIGLKLEAIGIDLQDTTVHAVDNVTFPGETIDYRFKNQALLGRFGVYVSF</sequence>
<dbReference type="InterPro" id="IPR051692">
    <property type="entry name" value="OMP-like"/>
</dbReference>
<keyword evidence="2 6" id="KW-0732">Signal</keyword>
<evidence type="ECO:0000259" key="7">
    <source>
        <dbReference type="Pfam" id="PF13505"/>
    </source>
</evidence>
<organism evidence="8 9">
    <name type="scientific">Hoeflea algicola</name>
    <dbReference type="NCBI Taxonomy" id="2983763"/>
    <lineage>
        <taxon>Bacteria</taxon>
        <taxon>Pseudomonadati</taxon>
        <taxon>Pseudomonadota</taxon>
        <taxon>Alphaproteobacteria</taxon>
        <taxon>Hyphomicrobiales</taxon>
        <taxon>Rhizobiaceae</taxon>
        <taxon>Hoeflea</taxon>
    </lineage>
</organism>
<evidence type="ECO:0000256" key="4">
    <source>
        <dbReference type="ARBA" id="ARBA00023237"/>
    </source>
</evidence>
<dbReference type="EMBL" id="JAOVZR010000001">
    <property type="protein sequence ID" value="MCY0149408.1"/>
    <property type="molecule type" value="Genomic_DNA"/>
</dbReference>
<gene>
    <name evidence="8" type="ORF">OEG84_17260</name>
</gene>
<evidence type="ECO:0000313" key="8">
    <source>
        <dbReference type="EMBL" id="MCY0149408.1"/>
    </source>
</evidence>
<accession>A0ABT3ZCG0</accession>
<evidence type="ECO:0000256" key="1">
    <source>
        <dbReference type="ARBA" id="ARBA00004442"/>
    </source>
</evidence>
<evidence type="ECO:0000256" key="2">
    <source>
        <dbReference type="ARBA" id="ARBA00022729"/>
    </source>
</evidence>
<keyword evidence="9" id="KW-1185">Reference proteome</keyword>
<protein>
    <submittedName>
        <fullName evidence="8">Outer membrane beta-barrel protein</fullName>
    </submittedName>
</protein>
<comment type="similarity">
    <text evidence="5">Belongs to the Omp25/RopB family.</text>
</comment>
<dbReference type="InterPro" id="IPR027385">
    <property type="entry name" value="Beta-barrel_OMP"/>
</dbReference>
<dbReference type="PANTHER" id="PTHR34001">
    <property type="entry name" value="BLL7405 PROTEIN"/>
    <property type="match status" value="1"/>
</dbReference>
<feature type="domain" description="Outer membrane protein beta-barrel" evidence="7">
    <location>
        <begin position="12"/>
        <end position="224"/>
    </location>
</feature>
<name>A0ABT3ZCG0_9HYPH</name>
<dbReference type="InterPro" id="IPR011250">
    <property type="entry name" value="OMP/PagP_B-barrel"/>
</dbReference>
<dbReference type="SUPFAM" id="SSF56925">
    <property type="entry name" value="OMPA-like"/>
    <property type="match status" value="1"/>
</dbReference>
<comment type="subcellular location">
    <subcellularLocation>
        <location evidence="1">Cell outer membrane</location>
    </subcellularLocation>
</comment>
<keyword evidence="3" id="KW-0472">Membrane</keyword>
<evidence type="ECO:0000313" key="9">
    <source>
        <dbReference type="Proteomes" id="UP001073227"/>
    </source>
</evidence>